<evidence type="ECO:0000313" key="3">
    <source>
        <dbReference type="Proteomes" id="UP000791440"/>
    </source>
</evidence>
<accession>A0A921YNH1</accession>
<feature type="region of interest" description="Disordered" evidence="1">
    <location>
        <begin position="76"/>
        <end position="95"/>
    </location>
</feature>
<dbReference type="AlphaFoldDB" id="A0A921YNH1"/>
<feature type="compositionally biased region" description="Gly residues" evidence="1">
    <location>
        <begin position="175"/>
        <end position="185"/>
    </location>
</feature>
<dbReference type="EMBL" id="JH668289">
    <property type="protein sequence ID" value="KAG6441872.1"/>
    <property type="molecule type" value="Genomic_DNA"/>
</dbReference>
<organism evidence="2 3">
    <name type="scientific">Manduca sexta</name>
    <name type="common">Tobacco hawkmoth</name>
    <name type="synonym">Tobacco hornworm</name>
    <dbReference type="NCBI Taxonomy" id="7130"/>
    <lineage>
        <taxon>Eukaryota</taxon>
        <taxon>Metazoa</taxon>
        <taxon>Ecdysozoa</taxon>
        <taxon>Arthropoda</taxon>
        <taxon>Hexapoda</taxon>
        <taxon>Insecta</taxon>
        <taxon>Pterygota</taxon>
        <taxon>Neoptera</taxon>
        <taxon>Endopterygota</taxon>
        <taxon>Lepidoptera</taxon>
        <taxon>Glossata</taxon>
        <taxon>Ditrysia</taxon>
        <taxon>Bombycoidea</taxon>
        <taxon>Sphingidae</taxon>
        <taxon>Sphinginae</taxon>
        <taxon>Sphingini</taxon>
        <taxon>Manduca</taxon>
    </lineage>
</organism>
<evidence type="ECO:0000256" key="1">
    <source>
        <dbReference type="SAM" id="MobiDB-lite"/>
    </source>
</evidence>
<evidence type="ECO:0000313" key="2">
    <source>
        <dbReference type="EMBL" id="KAG6441872.1"/>
    </source>
</evidence>
<name>A0A921YNH1_MANSE</name>
<gene>
    <name evidence="2" type="ORF">O3G_MSEX002042</name>
</gene>
<sequence length="185" mass="20185">MDRCIDAKDNASEAFLTATLYRSVQLLGQDHGFGDHYLWNAGARQDHWLGDCDLRKAGARQDHGLRDHNLREAGARQDHGLGDHGLRKAGARQDHGLRNHGLRKAGARQDHGLGDNNFRKGRTRHDDRLRKAGVYVNDVNGSGGRLSGGNITTVHVDDDLDQMRRLSGNVNHGGLQDGGSNSDGG</sequence>
<keyword evidence="3" id="KW-1185">Reference proteome</keyword>
<feature type="region of interest" description="Disordered" evidence="1">
    <location>
        <begin position="165"/>
        <end position="185"/>
    </location>
</feature>
<comment type="caution">
    <text evidence="2">The sequence shown here is derived from an EMBL/GenBank/DDBJ whole genome shotgun (WGS) entry which is preliminary data.</text>
</comment>
<dbReference type="Proteomes" id="UP000791440">
    <property type="component" value="Unassembled WGS sequence"/>
</dbReference>
<reference evidence="2" key="2">
    <citation type="submission" date="2020-12" db="EMBL/GenBank/DDBJ databases">
        <authorList>
            <person name="Kanost M."/>
        </authorList>
    </citation>
    <scope>NUCLEOTIDE SEQUENCE</scope>
</reference>
<proteinExistence type="predicted"/>
<protein>
    <submittedName>
        <fullName evidence="2">Uncharacterized protein</fullName>
    </submittedName>
</protein>
<reference evidence="2" key="1">
    <citation type="journal article" date="2016" name="Insect Biochem. Mol. Biol.">
        <title>Multifaceted biological insights from a draft genome sequence of the tobacco hornworm moth, Manduca sexta.</title>
        <authorList>
            <person name="Kanost M.R."/>
            <person name="Arrese E.L."/>
            <person name="Cao X."/>
            <person name="Chen Y.R."/>
            <person name="Chellapilla S."/>
            <person name="Goldsmith M.R."/>
            <person name="Grosse-Wilde E."/>
            <person name="Heckel D.G."/>
            <person name="Herndon N."/>
            <person name="Jiang H."/>
            <person name="Papanicolaou A."/>
            <person name="Qu J."/>
            <person name="Soulages J.L."/>
            <person name="Vogel H."/>
            <person name="Walters J."/>
            <person name="Waterhouse R.M."/>
            <person name="Ahn S.J."/>
            <person name="Almeida F.C."/>
            <person name="An C."/>
            <person name="Aqrawi P."/>
            <person name="Bretschneider A."/>
            <person name="Bryant W.B."/>
            <person name="Bucks S."/>
            <person name="Chao H."/>
            <person name="Chevignon G."/>
            <person name="Christen J.M."/>
            <person name="Clarke D.F."/>
            <person name="Dittmer N.T."/>
            <person name="Ferguson L.C.F."/>
            <person name="Garavelou S."/>
            <person name="Gordon K.H.J."/>
            <person name="Gunaratna R.T."/>
            <person name="Han Y."/>
            <person name="Hauser F."/>
            <person name="He Y."/>
            <person name="Heidel-Fischer H."/>
            <person name="Hirsh A."/>
            <person name="Hu Y."/>
            <person name="Jiang H."/>
            <person name="Kalra D."/>
            <person name="Klinner C."/>
            <person name="Konig C."/>
            <person name="Kovar C."/>
            <person name="Kroll A.R."/>
            <person name="Kuwar S.S."/>
            <person name="Lee S.L."/>
            <person name="Lehman R."/>
            <person name="Li K."/>
            <person name="Li Z."/>
            <person name="Liang H."/>
            <person name="Lovelace S."/>
            <person name="Lu Z."/>
            <person name="Mansfield J.H."/>
            <person name="McCulloch K.J."/>
            <person name="Mathew T."/>
            <person name="Morton B."/>
            <person name="Muzny D.M."/>
            <person name="Neunemann D."/>
            <person name="Ongeri F."/>
            <person name="Pauchet Y."/>
            <person name="Pu L.L."/>
            <person name="Pyrousis I."/>
            <person name="Rao X.J."/>
            <person name="Redding A."/>
            <person name="Roesel C."/>
            <person name="Sanchez-Gracia A."/>
            <person name="Schaack S."/>
            <person name="Shukla A."/>
            <person name="Tetreau G."/>
            <person name="Wang Y."/>
            <person name="Xiong G.H."/>
            <person name="Traut W."/>
            <person name="Walsh T.K."/>
            <person name="Worley K.C."/>
            <person name="Wu D."/>
            <person name="Wu W."/>
            <person name="Wu Y.Q."/>
            <person name="Zhang X."/>
            <person name="Zou Z."/>
            <person name="Zucker H."/>
            <person name="Briscoe A.D."/>
            <person name="Burmester T."/>
            <person name="Clem R.J."/>
            <person name="Feyereisen R."/>
            <person name="Grimmelikhuijzen C.J.P."/>
            <person name="Hamodrakas S.J."/>
            <person name="Hansson B.S."/>
            <person name="Huguet E."/>
            <person name="Jermiin L.S."/>
            <person name="Lan Q."/>
            <person name="Lehman H.K."/>
            <person name="Lorenzen M."/>
            <person name="Merzendorfer H."/>
            <person name="Michalopoulos I."/>
            <person name="Morton D.B."/>
            <person name="Muthukrishnan S."/>
            <person name="Oakeshott J.G."/>
            <person name="Palmer W."/>
            <person name="Park Y."/>
            <person name="Passarelli A.L."/>
            <person name="Rozas J."/>
            <person name="Schwartz L.M."/>
            <person name="Smith W."/>
            <person name="Southgate A."/>
            <person name="Vilcinskas A."/>
            <person name="Vogt R."/>
            <person name="Wang P."/>
            <person name="Werren J."/>
            <person name="Yu X.Q."/>
            <person name="Zhou J.J."/>
            <person name="Brown S.J."/>
            <person name="Scherer S.E."/>
            <person name="Richards S."/>
            <person name="Blissard G.W."/>
        </authorList>
    </citation>
    <scope>NUCLEOTIDE SEQUENCE</scope>
</reference>
<feature type="region of interest" description="Disordered" evidence="1">
    <location>
        <begin position="102"/>
        <end position="125"/>
    </location>
</feature>